<dbReference type="Proteomes" id="UP000663879">
    <property type="component" value="Unassembled WGS sequence"/>
</dbReference>
<comment type="caution">
    <text evidence="2">The sequence shown here is derived from an EMBL/GenBank/DDBJ whole genome shotgun (WGS) entry which is preliminary data.</text>
</comment>
<dbReference type="EMBL" id="CAJNOC010000821">
    <property type="protein sequence ID" value="CAF0806916.1"/>
    <property type="molecule type" value="Genomic_DNA"/>
</dbReference>
<dbReference type="Gene3D" id="1.20.5.300">
    <property type="match status" value="1"/>
</dbReference>
<accession>A0A813SZQ8</accession>
<evidence type="ECO:0000313" key="3">
    <source>
        <dbReference type="Proteomes" id="UP000663879"/>
    </source>
</evidence>
<organism evidence="2 3">
    <name type="scientific">Brachionus calyciflorus</name>
    <dbReference type="NCBI Taxonomy" id="104777"/>
    <lineage>
        <taxon>Eukaryota</taxon>
        <taxon>Metazoa</taxon>
        <taxon>Spiralia</taxon>
        <taxon>Gnathifera</taxon>
        <taxon>Rotifera</taxon>
        <taxon>Eurotatoria</taxon>
        <taxon>Monogononta</taxon>
        <taxon>Pseudotrocha</taxon>
        <taxon>Ploima</taxon>
        <taxon>Brachionidae</taxon>
        <taxon>Brachionus</taxon>
    </lineage>
</organism>
<name>A0A813SZQ8_9BILA</name>
<evidence type="ECO:0000256" key="1">
    <source>
        <dbReference type="SAM" id="Coils"/>
    </source>
</evidence>
<feature type="coiled-coil region" evidence="1">
    <location>
        <begin position="55"/>
        <end position="103"/>
    </location>
</feature>
<keyword evidence="1" id="KW-0175">Coiled coil</keyword>
<reference evidence="2" key="1">
    <citation type="submission" date="2021-02" db="EMBL/GenBank/DDBJ databases">
        <authorList>
            <person name="Nowell W R."/>
        </authorList>
    </citation>
    <scope>NUCLEOTIDE SEQUENCE</scope>
    <source>
        <strain evidence="2">Ploen Becks lab</strain>
    </source>
</reference>
<gene>
    <name evidence="2" type="ORF">OXX778_LOCUS6767</name>
</gene>
<keyword evidence="3" id="KW-1185">Reference proteome</keyword>
<sequence length="181" mass="20479">MSMKTNGEILENFIDRIVDIGVALKQALPVLTDSPNVASKLSDILKAANSNSKALTVITDKLENLERKIETLNVQLSAKNEQVEKLNQQVNALNGHVNTLSQASMVRIFNSYCLRPECLIQLIRIGSRKIPHDINTLYQFKNLNDEQITDFLEYYDLEKSEQNQENHLKLAIFLGINPSLI</sequence>
<evidence type="ECO:0000313" key="2">
    <source>
        <dbReference type="EMBL" id="CAF0806916.1"/>
    </source>
</evidence>
<dbReference type="AlphaFoldDB" id="A0A813SZQ8"/>
<proteinExistence type="predicted"/>
<dbReference type="InterPro" id="IPR012917">
    <property type="entry name" value="DUF3294"/>
</dbReference>
<protein>
    <submittedName>
        <fullName evidence="2">Uncharacterized protein</fullName>
    </submittedName>
</protein>
<dbReference type="Pfam" id="PF07957">
    <property type="entry name" value="DUF3294"/>
    <property type="match status" value="1"/>
</dbReference>